<dbReference type="CDD" id="cd07326">
    <property type="entry name" value="M56_BlaR1_MecR1_like"/>
    <property type="match status" value="1"/>
</dbReference>
<comment type="cofactor">
    <cofactor evidence="6">
        <name>Zn(2+)</name>
        <dbReference type="ChEBI" id="CHEBI:29105"/>
    </cofactor>
    <text evidence="6">Binds 1 zinc ion per subunit.</text>
</comment>
<sequence>MSPAVALTVGALVVAWLAPALLERAVGRVRDPIAVLLAWWGSLAAVLVTFAAGVALLLAPVNRLESWAEKLAHHCWLAVRHGHLPAQDEVLGFAGALAVSALAARSAVAAVRQWRAQRESQQAHQDLMTLLGETVTPEREPVLRVPHSVPLAYSVGGRRGLLVVSAGVLRLPSAQRAAVLCHERAHLRGRHHLIVALAEVLAAAAPWVPLTRRAPRAMRLLVELCADAAAVRACGAPAVRAALIALSGAPHPAHALSMAGADVPARLHRLQGGAPGHRTCARVALPLAAVVAPALVSAVTAIIFCA</sequence>
<accession>A0A2W2CME1</accession>
<evidence type="ECO:0000256" key="4">
    <source>
        <dbReference type="ARBA" id="ARBA00022833"/>
    </source>
</evidence>
<keyword evidence="7" id="KW-0472">Membrane</keyword>
<dbReference type="OrthoDB" id="9785340at2"/>
<organism evidence="9 10">
    <name type="scientific">Micromonospora deserti</name>
    <dbReference type="NCBI Taxonomy" id="2070366"/>
    <lineage>
        <taxon>Bacteria</taxon>
        <taxon>Bacillati</taxon>
        <taxon>Actinomycetota</taxon>
        <taxon>Actinomycetes</taxon>
        <taxon>Micromonosporales</taxon>
        <taxon>Micromonosporaceae</taxon>
        <taxon>Micromonospora</taxon>
    </lineage>
</organism>
<feature type="domain" description="Peptidase M48" evidence="8">
    <location>
        <begin position="143"/>
        <end position="201"/>
    </location>
</feature>
<evidence type="ECO:0000256" key="2">
    <source>
        <dbReference type="ARBA" id="ARBA00022723"/>
    </source>
</evidence>
<evidence type="ECO:0000313" key="10">
    <source>
        <dbReference type="Proteomes" id="UP000248749"/>
    </source>
</evidence>
<gene>
    <name evidence="9" type="ORF">C1I99_21320</name>
</gene>
<keyword evidence="7" id="KW-1133">Transmembrane helix</keyword>
<dbReference type="PANTHER" id="PTHR34978:SF3">
    <property type="entry name" value="SLR0241 PROTEIN"/>
    <property type="match status" value="1"/>
</dbReference>
<keyword evidence="1 6" id="KW-0645">Protease</keyword>
<dbReference type="Pfam" id="PF01435">
    <property type="entry name" value="Peptidase_M48"/>
    <property type="match status" value="1"/>
</dbReference>
<dbReference type="InterPro" id="IPR001915">
    <property type="entry name" value="Peptidase_M48"/>
</dbReference>
<name>A0A2W2CME1_9ACTN</name>
<dbReference type="PANTHER" id="PTHR34978">
    <property type="entry name" value="POSSIBLE SENSOR-TRANSDUCER PROTEIN BLAR"/>
    <property type="match status" value="1"/>
</dbReference>
<evidence type="ECO:0000256" key="7">
    <source>
        <dbReference type="SAM" id="Phobius"/>
    </source>
</evidence>
<feature type="transmembrane region" description="Helical" evidence="7">
    <location>
        <begin position="283"/>
        <end position="305"/>
    </location>
</feature>
<evidence type="ECO:0000256" key="6">
    <source>
        <dbReference type="RuleBase" id="RU003983"/>
    </source>
</evidence>
<dbReference type="GO" id="GO:0006508">
    <property type="term" value="P:proteolysis"/>
    <property type="evidence" value="ECO:0007669"/>
    <property type="project" value="UniProtKB-KW"/>
</dbReference>
<reference evidence="9 10" key="1">
    <citation type="submission" date="2018-01" db="EMBL/GenBank/DDBJ databases">
        <title>Draft genome sequence of Salinispora sp. 13K206.</title>
        <authorList>
            <person name="Sahin N."/>
            <person name="Saygin H."/>
            <person name="Ay H."/>
        </authorList>
    </citation>
    <scope>NUCLEOTIDE SEQUENCE [LARGE SCALE GENOMIC DNA]</scope>
    <source>
        <strain evidence="9 10">13K206</strain>
    </source>
</reference>
<dbReference type="RefSeq" id="WP_111136000.1">
    <property type="nucleotide sequence ID" value="NZ_POUB01000170.1"/>
</dbReference>
<dbReference type="GO" id="GO:0046872">
    <property type="term" value="F:metal ion binding"/>
    <property type="evidence" value="ECO:0007669"/>
    <property type="project" value="UniProtKB-KW"/>
</dbReference>
<evidence type="ECO:0000256" key="5">
    <source>
        <dbReference type="ARBA" id="ARBA00023049"/>
    </source>
</evidence>
<dbReference type="AlphaFoldDB" id="A0A2W2CME1"/>
<proteinExistence type="inferred from homology"/>
<comment type="similarity">
    <text evidence="6">Belongs to the peptidase M48 family.</text>
</comment>
<dbReference type="EMBL" id="POUB01000170">
    <property type="protein sequence ID" value="PZF92808.1"/>
    <property type="molecule type" value="Genomic_DNA"/>
</dbReference>
<keyword evidence="10" id="KW-1185">Reference proteome</keyword>
<evidence type="ECO:0000313" key="9">
    <source>
        <dbReference type="EMBL" id="PZF92808.1"/>
    </source>
</evidence>
<keyword evidence="3 6" id="KW-0378">Hydrolase</keyword>
<keyword evidence="7" id="KW-0812">Transmembrane</keyword>
<keyword evidence="2" id="KW-0479">Metal-binding</keyword>
<evidence type="ECO:0000256" key="3">
    <source>
        <dbReference type="ARBA" id="ARBA00022801"/>
    </source>
</evidence>
<evidence type="ECO:0000259" key="8">
    <source>
        <dbReference type="Pfam" id="PF01435"/>
    </source>
</evidence>
<keyword evidence="5 6" id="KW-0482">Metalloprotease</keyword>
<keyword evidence="4 6" id="KW-0862">Zinc</keyword>
<dbReference type="Gene3D" id="3.30.2010.10">
    <property type="entry name" value="Metalloproteases ('zincins'), catalytic domain"/>
    <property type="match status" value="1"/>
</dbReference>
<evidence type="ECO:0000256" key="1">
    <source>
        <dbReference type="ARBA" id="ARBA00022670"/>
    </source>
</evidence>
<feature type="transmembrane region" description="Helical" evidence="7">
    <location>
        <begin position="38"/>
        <end position="61"/>
    </location>
</feature>
<dbReference type="Proteomes" id="UP000248749">
    <property type="component" value="Unassembled WGS sequence"/>
</dbReference>
<protein>
    <submittedName>
        <fullName evidence="9">Peptidase M48</fullName>
    </submittedName>
</protein>
<comment type="caution">
    <text evidence="9">The sequence shown here is derived from an EMBL/GenBank/DDBJ whole genome shotgun (WGS) entry which is preliminary data.</text>
</comment>
<dbReference type="GO" id="GO:0004222">
    <property type="term" value="F:metalloendopeptidase activity"/>
    <property type="evidence" value="ECO:0007669"/>
    <property type="project" value="InterPro"/>
</dbReference>
<dbReference type="InterPro" id="IPR052173">
    <property type="entry name" value="Beta-lactam_resp_regulator"/>
</dbReference>